<dbReference type="KEGG" id="snan:I6N98_06245"/>
<dbReference type="Gene3D" id="1.20.120.330">
    <property type="entry name" value="Nucleotidyltransferases domain 2"/>
    <property type="match status" value="1"/>
</dbReference>
<dbReference type="GO" id="GO:0016740">
    <property type="term" value="F:transferase activity"/>
    <property type="evidence" value="ECO:0007669"/>
    <property type="project" value="UniProtKB-KW"/>
</dbReference>
<evidence type="ECO:0000313" key="1">
    <source>
        <dbReference type="EMBL" id="QQD19446.1"/>
    </source>
</evidence>
<organism evidence="1 2">
    <name type="scientific">Spongiibacter nanhainus</name>
    <dbReference type="NCBI Taxonomy" id="2794344"/>
    <lineage>
        <taxon>Bacteria</taxon>
        <taxon>Pseudomonadati</taxon>
        <taxon>Pseudomonadota</taxon>
        <taxon>Gammaproteobacteria</taxon>
        <taxon>Cellvibrionales</taxon>
        <taxon>Spongiibacteraceae</taxon>
        <taxon>Spongiibacter</taxon>
    </lineage>
</organism>
<proteinExistence type="predicted"/>
<dbReference type="Pfam" id="PF08780">
    <property type="entry name" value="NTase_sub_bind"/>
    <property type="match status" value="1"/>
</dbReference>
<keyword evidence="2" id="KW-1185">Reference proteome</keyword>
<sequence length="140" mass="16268">MTNPDIRWQQRFQNYTKAFVQLDDAVMLASKRELSSLEKQGLIQAFEFTYELAWNTLKNYLEWQGICDLIGSRDTIREAFNQGLVSEGQIWMNMLVDRNRTSHTYNEKTAEAIIANICNDYHAQFNALIATLNTKLVDKP</sequence>
<gene>
    <name evidence="1" type="ORF">I6N98_06245</name>
</gene>
<dbReference type="NCBIfam" id="TIGR01987">
    <property type="entry name" value="HI0074"/>
    <property type="match status" value="1"/>
</dbReference>
<evidence type="ECO:0000313" key="2">
    <source>
        <dbReference type="Proteomes" id="UP000596063"/>
    </source>
</evidence>
<dbReference type="EMBL" id="CP066167">
    <property type="protein sequence ID" value="QQD19446.1"/>
    <property type="molecule type" value="Genomic_DNA"/>
</dbReference>
<dbReference type="Proteomes" id="UP000596063">
    <property type="component" value="Chromosome"/>
</dbReference>
<dbReference type="RefSeq" id="WP_198570930.1">
    <property type="nucleotide sequence ID" value="NZ_CP066167.1"/>
</dbReference>
<dbReference type="AlphaFoldDB" id="A0A7T4UR80"/>
<accession>A0A7T4UR80</accession>
<dbReference type="SUPFAM" id="SSF81593">
    <property type="entry name" value="Nucleotidyltransferase substrate binding subunit/domain"/>
    <property type="match status" value="1"/>
</dbReference>
<dbReference type="InterPro" id="IPR010235">
    <property type="entry name" value="HepT"/>
</dbReference>
<name>A0A7T4UR80_9GAMM</name>
<protein>
    <submittedName>
        <fullName evidence="1">Nucleotidyltransferase substrate binding protein</fullName>
    </submittedName>
</protein>
<reference evidence="1 2" key="1">
    <citation type="submission" date="2020-12" db="EMBL/GenBank/DDBJ databases">
        <authorList>
            <person name="Shan Y."/>
        </authorList>
    </citation>
    <scope>NUCLEOTIDE SEQUENCE [LARGE SCALE GENOMIC DNA]</scope>
    <source>
        <strain evidence="2">csc3.9</strain>
    </source>
</reference>
<keyword evidence="1" id="KW-0808">Transferase</keyword>